<sequence>MDIYSIRKENLAHLIQTKFDGRQVQLAEKMDIKPPIISRWLSSTTKDGRNITEHSARAIESAAGLPNGWLDQRQTDSDQPEITFGVAEESAPYLSPALETKIKPIGIRVDSSSSKSGFYYLRQFTIGASAGTGQVNYDIKEEDPFEISKAELIAQGINPETTYVIYVEGPSMTLPGHQNSMPDGSLIGFDRSKTKIISGKFYVVRIGDELLVKQVFQDQFTIQLRSLNPDFHPFDRVLNKSEGWQDVEILGQVKLMRPALKFF</sequence>
<feature type="domain" description="Peptidase S24/S26A/S26B/S26C" evidence="4">
    <location>
        <begin position="128"/>
        <end position="253"/>
    </location>
</feature>
<protein>
    <submittedName>
        <fullName evidence="5">S24 family peptidase</fullName>
    </submittedName>
</protein>
<dbReference type="Proteomes" id="UP001165395">
    <property type="component" value="Unassembled WGS sequence"/>
</dbReference>
<dbReference type="InterPro" id="IPR015927">
    <property type="entry name" value="Peptidase_S24_S26A/B/C"/>
</dbReference>
<evidence type="ECO:0000256" key="2">
    <source>
        <dbReference type="ARBA" id="ARBA00023125"/>
    </source>
</evidence>
<accession>A0ABS8D7U5</accession>
<dbReference type="Pfam" id="PF00717">
    <property type="entry name" value="Peptidase_S24"/>
    <property type="match status" value="1"/>
</dbReference>
<dbReference type="PANTHER" id="PTHR40661:SF3">
    <property type="entry name" value="FELS-1 PROPHAGE TRANSCRIPTIONAL REGULATOR"/>
    <property type="match status" value="1"/>
</dbReference>
<comment type="caution">
    <text evidence="5">The sequence shown here is derived from an EMBL/GenBank/DDBJ whole genome shotgun (WGS) entry which is preliminary data.</text>
</comment>
<dbReference type="SUPFAM" id="SSF51306">
    <property type="entry name" value="LexA/Signal peptidase"/>
    <property type="match status" value="1"/>
</dbReference>
<gene>
    <name evidence="5" type="ORF">LIN78_11965</name>
</gene>
<keyword evidence="3" id="KW-0804">Transcription</keyword>
<dbReference type="InterPro" id="IPR039418">
    <property type="entry name" value="LexA-like"/>
</dbReference>
<dbReference type="PANTHER" id="PTHR40661">
    <property type="match status" value="1"/>
</dbReference>
<dbReference type="RefSeq" id="WP_227181072.1">
    <property type="nucleotide sequence ID" value="NZ_JAJBZT010000006.1"/>
</dbReference>
<keyword evidence="6" id="KW-1185">Reference proteome</keyword>
<evidence type="ECO:0000313" key="6">
    <source>
        <dbReference type="Proteomes" id="UP001165395"/>
    </source>
</evidence>
<evidence type="ECO:0000256" key="3">
    <source>
        <dbReference type="ARBA" id="ARBA00023163"/>
    </source>
</evidence>
<proteinExistence type="predicted"/>
<keyword evidence="2" id="KW-0238">DNA-binding</keyword>
<dbReference type="EMBL" id="JAJBZT010000006">
    <property type="protein sequence ID" value="MCB6184260.1"/>
    <property type="molecule type" value="Genomic_DNA"/>
</dbReference>
<dbReference type="CDD" id="cd06529">
    <property type="entry name" value="S24_LexA-like"/>
    <property type="match status" value="1"/>
</dbReference>
<dbReference type="InterPro" id="IPR036286">
    <property type="entry name" value="LexA/Signal_pep-like_sf"/>
</dbReference>
<name>A0ABS8D7U5_9NEIS</name>
<reference evidence="5" key="1">
    <citation type="submission" date="2021-10" db="EMBL/GenBank/DDBJ databases">
        <title>The complete genome sequence of Leeia sp. TBRC 13508.</title>
        <authorList>
            <person name="Charoenyingcharoen P."/>
            <person name="Yukphan P."/>
        </authorList>
    </citation>
    <scope>NUCLEOTIDE SEQUENCE</scope>
    <source>
        <strain evidence="5">TBRC 13508</strain>
    </source>
</reference>
<evidence type="ECO:0000259" key="4">
    <source>
        <dbReference type="Pfam" id="PF00717"/>
    </source>
</evidence>
<keyword evidence="1" id="KW-0805">Transcription regulation</keyword>
<evidence type="ECO:0000313" key="5">
    <source>
        <dbReference type="EMBL" id="MCB6184260.1"/>
    </source>
</evidence>
<organism evidence="5 6">
    <name type="scientific">Leeia speluncae</name>
    <dbReference type="NCBI Taxonomy" id="2884804"/>
    <lineage>
        <taxon>Bacteria</taxon>
        <taxon>Pseudomonadati</taxon>
        <taxon>Pseudomonadota</taxon>
        <taxon>Betaproteobacteria</taxon>
        <taxon>Neisseriales</taxon>
        <taxon>Leeiaceae</taxon>
        <taxon>Leeia</taxon>
    </lineage>
</organism>
<dbReference type="Gene3D" id="2.10.109.10">
    <property type="entry name" value="Umud Fragment, subunit A"/>
    <property type="match status" value="1"/>
</dbReference>
<evidence type="ECO:0000256" key="1">
    <source>
        <dbReference type="ARBA" id="ARBA00023015"/>
    </source>
</evidence>